<dbReference type="AlphaFoldDB" id="A0A7J7CPK5"/>
<comment type="caution">
    <text evidence="2">The sequence shown here is derived from an EMBL/GenBank/DDBJ whole genome shotgun (WGS) entry which is preliminary data.</text>
</comment>
<gene>
    <name evidence="2" type="ORF">HS088_TW14G00068</name>
</gene>
<evidence type="ECO:0000259" key="1">
    <source>
        <dbReference type="Pfam" id="PF12776"/>
    </source>
</evidence>
<dbReference type="PANTHER" id="PTHR47584">
    <property type="match status" value="1"/>
</dbReference>
<dbReference type="InterPro" id="IPR024752">
    <property type="entry name" value="Myb/SANT-like_dom"/>
</dbReference>
<name>A0A7J7CPK5_TRIWF</name>
<organism evidence="2 3">
    <name type="scientific">Tripterygium wilfordii</name>
    <name type="common">Thunder God vine</name>
    <dbReference type="NCBI Taxonomy" id="458696"/>
    <lineage>
        <taxon>Eukaryota</taxon>
        <taxon>Viridiplantae</taxon>
        <taxon>Streptophyta</taxon>
        <taxon>Embryophyta</taxon>
        <taxon>Tracheophyta</taxon>
        <taxon>Spermatophyta</taxon>
        <taxon>Magnoliopsida</taxon>
        <taxon>eudicotyledons</taxon>
        <taxon>Gunneridae</taxon>
        <taxon>Pentapetalae</taxon>
        <taxon>rosids</taxon>
        <taxon>fabids</taxon>
        <taxon>Celastrales</taxon>
        <taxon>Celastraceae</taxon>
        <taxon>Tripterygium</taxon>
    </lineage>
</organism>
<dbReference type="EMBL" id="JAAARO010000014">
    <property type="protein sequence ID" value="KAF5735938.1"/>
    <property type="molecule type" value="Genomic_DNA"/>
</dbReference>
<dbReference type="PANTHER" id="PTHR47584:SF9">
    <property type="entry name" value="L10-INTERACTING MYB DOMAIN-CONTAINING PROTEIN-LIKE"/>
    <property type="match status" value="1"/>
</dbReference>
<dbReference type="InParanoid" id="A0A7J7CPK5"/>
<evidence type="ECO:0000313" key="2">
    <source>
        <dbReference type="EMBL" id="KAF5735938.1"/>
    </source>
</evidence>
<dbReference type="Pfam" id="PF12776">
    <property type="entry name" value="Myb_DNA-bind_3"/>
    <property type="match status" value="1"/>
</dbReference>
<evidence type="ECO:0000313" key="3">
    <source>
        <dbReference type="Proteomes" id="UP000593562"/>
    </source>
</evidence>
<dbReference type="Proteomes" id="UP000593562">
    <property type="component" value="Unassembled WGS sequence"/>
</dbReference>
<dbReference type="InterPro" id="IPR045026">
    <property type="entry name" value="LIMYB"/>
</dbReference>
<accession>A0A7J7CPK5</accession>
<feature type="domain" description="Myb/SANT-like" evidence="1">
    <location>
        <begin position="34"/>
        <end position="127"/>
    </location>
</feature>
<proteinExistence type="predicted"/>
<reference evidence="2 3" key="1">
    <citation type="journal article" date="2020" name="Nat. Commun.">
        <title>Genome of Tripterygium wilfordii and identification of cytochrome P450 involved in triptolide biosynthesis.</title>
        <authorList>
            <person name="Tu L."/>
            <person name="Su P."/>
            <person name="Zhang Z."/>
            <person name="Gao L."/>
            <person name="Wang J."/>
            <person name="Hu T."/>
            <person name="Zhou J."/>
            <person name="Zhang Y."/>
            <person name="Zhao Y."/>
            <person name="Liu Y."/>
            <person name="Song Y."/>
            <person name="Tong Y."/>
            <person name="Lu Y."/>
            <person name="Yang J."/>
            <person name="Xu C."/>
            <person name="Jia M."/>
            <person name="Peters R.J."/>
            <person name="Huang L."/>
            <person name="Gao W."/>
        </authorList>
    </citation>
    <scope>NUCLEOTIDE SEQUENCE [LARGE SCALE GENOMIC DNA]</scope>
    <source>
        <strain evidence="3">cv. XIE 37</strain>
        <tissue evidence="2">Leaf</tissue>
    </source>
</reference>
<dbReference type="OrthoDB" id="76215at2759"/>
<keyword evidence="3" id="KW-1185">Reference proteome</keyword>
<sequence length="313" mass="35617">MSQSLAYRKLEMATRLTRSRRSVIEQQEQQSRAKWTAGITKIFADLMVDQVQKGNRLNSYFSKTAWTFMCDEFQRKTGLKWEKERLKNKYAVLRRQFVIVKSLLDQTDFSWDESTGNIIATDEVWAENIREDPDVEAIKRGGCPVYEQLCLIFSEPATNGKHNQSTEAEGGNPSSFSCMEPVNRFQEESSSESEEMEDIVENQDTIDPIAPTTSNRKRGRKGIDEVIAGAILEMASASKQWTTAVKQINARYSIADCIKELDKMQDVDEVVYLAAVDLFDSRDAREIFSSLKGDKRLIWLRCKCGAPTSSLDS</sequence>
<protein>
    <recommendedName>
        <fullName evidence="1">Myb/SANT-like domain-containing protein</fullName>
    </recommendedName>
</protein>
<dbReference type="FunCoup" id="A0A7J7CPK5">
    <property type="interactions" value="3086"/>
</dbReference>